<dbReference type="Proteomes" id="UP000269221">
    <property type="component" value="Unassembled WGS sequence"/>
</dbReference>
<keyword evidence="2" id="KW-1185">Reference proteome</keyword>
<accession>A0A3M0JDY2</accession>
<protein>
    <submittedName>
        <fullName evidence="1">Uncharacterized protein</fullName>
    </submittedName>
</protein>
<evidence type="ECO:0000313" key="2">
    <source>
        <dbReference type="Proteomes" id="UP000269221"/>
    </source>
</evidence>
<organism evidence="1 2">
    <name type="scientific">Hirundo rustica rustica</name>
    <dbReference type="NCBI Taxonomy" id="333673"/>
    <lineage>
        <taxon>Eukaryota</taxon>
        <taxon>Metazoa</taxon>
        <taxon>Chordata</taxon>
        <taxon>Craniata</taxon>
        <taxon>Vertebrata</taxon>
        <taxon>Euteleostomi</taxon>
        <taxon>Archelosauria</taxon>
        <taxon>Archosauria</taxon>
        <taxon>Dinosauria</taxon>
        <taxon>Saurischia</taxon>
        <taxon>Theropoda</taxon>
        <taxon>Coelurosauria</taxon>
        <taxon>Aves</taxon>
        <taxon>Neognathae</taxon>
        <taxon>Neoaves</taxon>
        <taxon>Telluraves</taxon>
        <taxon>Australaves</taxon>
        <taxon>Passeriformes</taxon>
        <taxon>Sylvioidea</taxon>
        <taxon>Hirundinidae</taxon>
        <taxon>Hirundo</taxon>
    </lineage>
</organism>
<proteinExistence type="predicted"/>
<reference evidence="1 2" key="1">
    <citation type="submission" date="2018-07" db="EMBL/GenBank/DDBJ databases">
        <title>A high quality draft genome assembly of the barn swallow (H. rustica rustica).</title>
        <authorList>
            <person name="Formenti G."/>
            <person name="Chiara M."/>
            <person name="Poveda L."/>
            <person name="Francoijs K.-J."/>
            <person name="Bonisoli-Alquati A."/>
            <person name="Canova L."/>
            <person name="Gianfranceschi L."/>
            <person name="Horner D.S."/>
            <person name="Saino N."/>
        </authorList>
    </citation>
    <scope>NUCLEOTIDE SEQUENCE [LARGE SCALE GENOMIC DNA]</scope>
    <source>
        <strain evidence="1">Chelidonia</strain>
        <tissue evidence="1">Blood</tissue>
    </source>
</reference>
<dbReference type="AlphaFoldDB" id="A0A3M0JDY2"/>
<evidence type="ECO:0000313" key="1">
    <source>
        <dbReference type="EMBL" id="RMB99014.1"/>
    </source>
</evidence>
<sequence length="111" mass="12777">MRPRDCYHTGTSTVAPEERLLQKEEQHGSKGLIHGSNNESINDQLVHLHTSAFLQGGFSKLSTLNVDCGKDLKYQERRRMVLMIEGKQMMFTVKNFYDKVEASYEFTYTAN</sequence>
<name>A0A3M0JDY2_HIRRU</name>
<gene>
    <name evidence="1" type="ORF">DUI87_24560</name>
</gene>
<comment type="caution">
    <text evidence="1">The sequence shown here is derived from an EMBL/GenBank/DDBJ whole genome shotgun (WGS) entry which is preliminary data.</text>
</comment>
<dbReference type="EMBL" id="QRBI01000151">
    <property type="protein sequence ID" value="RMB99014.1"/>
    <property type="molecule type" value="Genomic_DNA"/>
</dbReference>